<keyword evidence="2" id="KW-1185">Reference proteome</keyword>
<gene>
    <name evidence="1" type="ORF">LQ567_10870</name>
</gene>
<comment type="caution">
    <text evidence="1">The sequence shown here is derived from an EMBL/GenBank/DDBJ whole genome shotgun (WGS) entry which is preliminary data.</text>
</comment>
<accession>A0ABS8PSL7</accession>
<organism evidence="1 2">
    <name type="scientific">Niabella pedocola</name>
    <dbReference type="NCBI Taxonomy" id="1752077"/>
    <lineage>
        <taxon>Bacteria</taxon>
        <taxon>Pseudomonadati</taxon>
        <taxon>Bacteroidota</taxon>
        <taxon>Chitinophagia</taxon>
        <taxon>Chitinophagales</taxon>
        <taxon>Chitinophagaceae</taxon>
        <taxon>Niabella</taxon>
    </lineage>
</organism>
<reference evidence="1 2" key="1">
    <citation type="submission" date="2021-11" db="EMBL/GenBank/DDBJ databases">
        <title>Genomic of Niabella pedocola.</title>
        <authorList>
            <person name="Wu T."/>
        </authorList>
    </citation>
    <scope>NUCLEOTIDE SEQUENCE [LARGE SCALE GENOMIC DNA]</scope>
    <source>
        <strain evidence="1 2">JCM 31011</strain>
    </source>
</reference>
<evidence type="ECO:0000313" key="1">
    <source>
        <dbReference type="EMBL" id="MCD2423263.1"/>
    </source>
</evidence>
<evidence type="ECO:0000313" key="2">
    <source>
        <dbReference type="Proteomes" id="UP001199816"/>
    </source>
</evidence>
<dbReference type="EMBL" id="JAJNEC010000005">
    <property type="protein sequence ID" value="MCD2423263.1"/>
    <property type="molecule type" value="Genomic_DNA"/>
</dbReference>
<protein>
    <submittedName>
        <fullName evidence="1">Uncharacterized protein</fullName>
    </submittedName>
</protein>
<dbReference type="Proteomes" id="UP001199816">
    <property type="component" value="Unassembled WGS sequence"/>
</dbReference>
<sequence>MKSILVYDRIQFAMIRIFYFRQIYEIVRLPGLCFFGLLIQAKIPVCIYPETAFTLLIANRQDFLCTQYRFREKEKPGSVLPGSCDHKKINSTGKVQWLGLPFRIPFPQGYKMTLFFRRAFCLAEDYTPVFYLKAASRIGPAFRVFG</sequence>
<name>A0ABS8PSL7_9BACT</name>
<proteinExistence type="predicted"/>